<evidence type="ECO:0000259" key="4">
    <source>
        <dbReference type="Pfam" id="PF01210"/>
    </source>
</evidence>
<dbReference type="PANTHER" id="PTHR11728:SF1">
    <property type="entry name" value="GLYCEROL-3-PHOSPHATE DEHYDROGENASE [NAD(+)] 2, CHLOROPLASTIC"/>
    <property type="match status" value="1"/>
</dbReference>
<gene>
    <name evidence="6" type="ORF">METZ01_LOCUS83257</name>
</gene>
<accession>A0A381UU60</accession>
<dbReference type="NCBIfam" id="NF000940">
    <property type="entry name" value="PRK00094.1-2"/>
    <property type="match status" value="1"/>
</dbReference>
<dbReference type="FunFam" id="1.10.1040.10:FF:000001">
    <property type="entry name" value="Glycerol-3-phosphate dehydrogenase [NAD(P)+]"/>
    <property type="match status" value="1"/>
</dbReference>
<protein>
    <recommendedName>
        <fullName evidence="7">Glycerol-3-phosphate dehydrogenase NAD-dependent N-terminal domain-containing protein</fullName>
    </recommendedName>
</protein>
<evidence type="ECO:0000256" key="2">
    <source>
        <dbReference type="ARBA" id="ARBA00023002"/>
    </source>
</evidence>
<dbReference type="EMBL" id="UINC01006920">
    <property type="protein sequence ID" value="SVA30403.1"/>
    <property type="molecule type" value="Genomic_DNA"/>
</dbReference>
<proteinExistence type="inferred from homology"/>
<dbReference type="InterPro" id="IPR011128">
    <property type="entry name" value="G3P_DH_NAD-dep_N"/>
</dbReference>
<dbReference type="GO" id="GO:0005975">
    <property type="term" value="P:carbohydrate metabolic process"/>
    <property type="evidence" value="ECO:0007669"/>
    <property type="project" value="InterPro"/>
</dbReference>
<name>A0A381UU60_9ZZZZ</name>
<dbReference type="InterPro" id="IPR006109">
    <property type="entry name" value="G3P_DH_NAD-dep_C"/>
</dbReference>
<dbReference type="SUPFAM" id="SSF51735">
    <property type="entry name" value="NAD(P)-binding Rossmann-fold domains"/>
    <property type="match status" value="1"/>
</dbReference>
<organism evidence="6">
    <name type="scientific">marine metagenome</name>
    <dbReference type="NCBI Taxonomy" id="408172"/>
    <lineage>
        <taxon>unclassified sequences</taxon>
        <taxon>metagenomes</taxon>
        <taxon>ecological metagenomes</taxon>
    </lineage>
</organism>
<dbReference type="SUPFAM" id="SSF48179">
    <property type="entry name" value="6-phosphogluconate dehydrogenase C-terminal domain-like"/>
    <property type="match status" value="1"/>
</dbReference>
<evidence type="ECO:0008006" key="7">
    <source>
        <dbReference type="Google" id="ProtNLM"/>
    </source>
</evidence>
<evidence type="ECO:0000259" key="5">
    <source>
        <dbReference type="Pfam" id="PF07479"/>
    </source>
</evidence>
<evidence type="ECO:0000313" key="6">
    <source>
        <dbReference type="EMBL" id="SVA30403.1"/>
    </source>
</evidence>
<dbReference type="NCBIfam" id="NF000942">
    <property type="entry name" value="PRK00094.1-4"/>
    <property type="match status" value="1"/>
</dbReference>
<dbReference type="PIRSF" id="PIRSF000114">
    <property type="entry name" value="Glycerol-3-P_dh"/>
    <property type="match status" value="1"/>
</dbReference>
<dbReference type="PANTHER" id="PTHR11728">
    <property type="entry name" value="GLYCEROL-3-PHOSPHATE DEHYDROGENASE"/>
    <property type="match status" value="1"/>
</dbReference>
<dbReference type="Pfam" id="PF07479">
    <property type="entry name" value="NAD_Gly3P_dh_C"/>
    <property type="match status" value="1"/>
</dbReference>
<dbReference type="InterPro" id="IPR013328">
    <property type="entry name" value="6PGD_dom2"/>
</dbReference>
<dbReference type="InterPro" id="IPR036291">
    <property type="entry name" value="NAD(P)-bd_dom_sf"/>
</dbReference>
<dbReference type="PRINTS" id="PR00077">
    <property type="entry name" value="GPDHDRGNASE"/>
</dbReference>
<evidence type="ECO:0000256" key="1">
    <source>
        <dbReference type="ARBA" id="ARBA00011009"/>
    </source>
</evidence>
<feature type="domain" description="Glycerol-3-phosphate dehydrogenase NAD-dependent C-terminal" evidence="5">
    <location>
        <begin position="180"/>
        <end position="316"/>
    </location>
</feature>
<reference evidence="6" key="1">
    <citation type="submission" date="2018-05" db="EMBL/GenBank/DDBJ databases">
        <authorList>
            <person name="Lanie J.A."/>
            <person name="Ng W.-L."/>
            <person name="Kazmierczak K.M."/>
            <person name="Andrzejewski T.M."/>
            <person name="Davidsen T.M."/>
            <person name="Wayne K.J."/>
            <person name="Tettelin H."/>
            <person name="Glass J.I."/>
            <person name="Rusch D."/>
            <person name="Podicherti R."/>
            <person name="Tsui H.-C.T."/>
            <person name="Winkler M.E."/>
        </authorList>
    </citation>
    <scope>NUCLEOTIDE SEQUENCE</scope>
</reference>
<dbReference type="Gene3D" id="3.40.50.720">
    <property type="entry name" value="NAD(P)-binding Rossmann-like Domain"/>
    <property type="match status" value="1"/>
</dbReference>
<dbReference type="FunFam" id="3.40.50.720:FF:000019">
    <property type="entry name" value="Glycerol-3-phosphate dehydrogenase [NAD(P)+]"/>
    <property type="match status" value="1"/>
</dbReference>
<comment type="similarity">
    <text evidence="1">Belongs to the NAD-dependent glycerol-3-phosphate dehydrogenase family.</text>
</comment>
<dbReference type="Pfam" id="PF01210">
    <property type="entry name" value="NAD_Gly3P_dh_N"/>
    <property type="match status" value="1"/>
</dbReference>
<dbReference type="HAMAP" id="MF_00394">
    <property type="entry name" value="NAD_Glyc3P_dehydrog"/>
    <property type="match status" value="1"/>
</dbReference>
<sequence>MSIKQISVLGGGSWGTLLANLGSKNLTKTTLWMRDQKIAEEININHENQKYIPGYKLNKNLRATTTISTISDSDLVIFCIPSIAFREVLKAALPFLNPNCYLVSATKGIERAGFKLMSQILKEETNFKENIGVLSGPNLAMEISEGQLTGTVIASKSNELNKDFVEAYSSNSFRVYTNTDPYGVELGGALKNIYAIACGMADGLNSGENTIGMIMTRGLAEMSRFAVTLGANPITFLGLSGVGDLITTCASPLSRNHKVGKLIGQGLSVEKALQEVKQTAEGIQTIKVVKKESKRLKVDMPIVNSLYKIIFKSVPLGNSMEKVLGKNDLKDVEFSK</sequence>
<dbReference type="GO" id="GO:0046474">
    <property type="term" value="P:glycerophospholipid biosynthetic process"/>
    <property type="evidence" value="ECO:0007669"/>
    <property type="project" value="TreeGrafter"/>
</dbReference>
<dbReference type="Gene3D" id="1.10.1040.10">
    <property type="entry name" value="N-(1-d-carboxylethyl)-l-norvaline Dehydrogenase, domain 2"/>
    <property type="match status" value="1"/>
</dbReference>
<dbReference type="AlphaFoldDB" id="A0A381UU60"/>
<keyword evidence="3" id="KW-0520">NAD</keyword>
<keyword evidence="2" id="KW-0560">Oxidoreductase</keyword>
<dbReference type="GO" id="GO:0005829">
    <property type="term" value="C:cytosol"/>
    <property type="evidence" value="ECO:0007669"/>
    <property type="project" value="TreeGrafter"/>
</dbReference>
<dbReference type="GO" id="GO:0047952">
    <property type="term" value="F:glycerol-3-phosphate dehydrogenase [NAD(P)+] activity"/>
    <property type="evidence" value="ECO:0007669"/>
    <property type="project" value="TreeGrafter"/>
</dbReference>
<feature type="domain" description="Glycerol-3-phosphate dehydrogenase NAD-dependent N-terminal" evidence="4">
    <location>
        <begin position="5"/>
        <end position="159"/>
    </location>
</feature>
<dbReference type="InterPro" id="IPR006168">
    <property type="entry name" value="G3P_DH_NAD-dep"/>
</dbReference>
<evidence type="ECO:0000256" key="3">
    <source>
        <dbReference type="ARBA" id="ARBA00023027"/>
    </source>
</evidence>
<dbReference type="GO" id="GO:0051287">
    <property type="term" value="F:NAD binding"/>
    <property type="evidence" value="ECO:0007669"/>
    <property type="project" value="InterPro"/>
</dbReference>
<dbReference type="GO" id="GO:0046168">
    <property type="term" value="P:glycerol-3-phosphate catabolic process"/>
    <property type="evidence" value="ECO:0007669"/>
    <property type="project" value="InterPro"/>
</dbReference>
<dbReference type="InterPro" id="IPR008927">
    <property type="entry name" value="6-PGluconate_DH-like_C_sf"/>
</dbReference>